<protein>
    <submittedName>
        <fullName evidence="2">Purine-binding chemotaxis protein CheW</fullName>
    </submittedName>
</protein>
<reference evidence="2 3" key="1">
    <citation type="submission" date="2014-03" db="EMBL/GenBank/DDBJ databases">
        <title>Genome sequence of Clostridium litorale W6, DSM 5388.</title>
        <authorList>
            <person name="Poehlein A."/>
            <person name="Jagirdar A."/>
            <person name="Khonsari B."/>
            <person name="Chibani C.M."/>
            <person name="Gutierrez Gutierrez D.A."/>
            <person name="Davydova E."/>
            <person name="Alghaithi H.S."/>
            <person name="Nair K.P."/>
            <person name="Dhamotharan K."/>
            <person name="Chandran L."/>
            <person name="G W."/>
            <person name="Daniel R."/>
        </authorList>
    </citation>
    <scope>NUCLEOTIDE SEQUENCE [LARGE SCALE GENOMIC DNA]</scope>
    <source>
        <strain evidence="2 3">W6</strain>
    </source>
</reference>
<comment type="caution">
    <text evidence="2">The sequence shown here is derived from an EMBL/GenBank/DDBJ whole genome shotgun (WGS) entry which is preliminary data.</text>
</comment>
<dbReference type="SMART" id="SM00260">
    <property type="entry name" value="CheW"/>
    <property type="match status" value="1"/>
</dbReference>
<evidence type="ECO:0000313" key="3">
    <source>
        <dbReference type="Proteomes" id="UP000027946"/>
    </source>
</evidence>
<dbReference type="GO" id="GO:0006935">
    <property type="term" value="P:chemotaxis"/>
    <property type="evidence" value="ECO:0007669"/>
    <property type="project" value="InterPro"/>
</dbReference>
<evidence type="ECO:0000313" key="2">
    <source>
        <dbReference type="EMBL" id="KDR95186.1"/>
    </source>
</evidence>
<accession>A0A069RDT5</accession>
<dbReference type="PANTHER" id="PTHR22617">
    <property type="entry name" value="CHEMOTAXIS SENSOR HISTIDINE KINASE-RELATED"/>
    <property type="match status" value="1"/>
</dbReference>
<dbReference type="AlphaFoldDB" id="A0A069RDT5"/>
<dbReference type="Gene3D" id="2.30.30.40">
    <property type="entry name" value="SH3 Domains"/>
    <property type="match status" value="1"/>
</dbReference>
<dbReference type="InterPro" id="IPR039315">
    <property type="entry name" value="CheW"/>
</dbReference>
<dbReference type="InterPro" id="IPR036061">
    <property type="entry name" value="CheW-like_dom_sf"/>
</dbReference>
<feature type="domain" description="CheW-like" evidence="1">
    <location>
        <begin position="5"/>
        <end position="143"/>
    </location>
</feature>
<dbReference type="Proteomes" id="UP000027946">
    <property type="component" value="Unassembled WGS sequence"/>
</dbReference>
<dbReference type="EMBL" id="JJMM01000011">
    <property type="protein sequence ID" value="KDR95186.1"/>
    <property type="molecule type" value="Genomic_DNA"/>
</dbReference>
<organism evidence="2 3">
    <name type="scientific">Peptoclostridium litorale DSM 5388</name>
    <dbReference type="NCBI Taxonomy" id="1121324"/>
    <lineage>
        <taxon>Bacteria</taxon>
        <taxon>Bacillati</taxon>
        <taxon>Bacillota</taxon>
        <taxon>Clostridia</taxon>
        <taxon>Peptostreptococcales</taxon>
        <taxon>Peptoclostridiaceae</taxon>
        <taxon>Peptoclostridium</taxon>
    </lineage>
</organism>
<dbReference type="GO" id="GO:0007165">
    <property type="term" value="P:signal transduction"/>
    <property type="evidence" value="ECO:0007669"/>
    <property type="project" value="InterPro"/>
</dbReference>
<dbReference type="eggNOG" id="COG0835">
    <property type="taxonomic scope" value="Bacteria"/>
</dbReference>
<dbReference type="InterPro" id="IPR002545">
    <property type="entry name" value="CheW-lke_dom"/>
</dbReference>
<sequence>MKNVTNKYVIFKLHNEFYGIGIENVETIEKIMPITRVPKTEKYIKGVINLRGEIVPVIDLRERFNIDKPEDSNDRRIIINRLEDIMVGFIVDSASEVKDILNEDIDTNVVSENFDSGFVKGIAKDENRVIILVEVNKILGVTN</sequence>
<dbReference type="PROSITE" id="PS50851">
    <property type="entry name" value="CHEW"/>
    <property type="match status" value="1"/>
</dbReference>
<dbReference type="GO" id="GO:0005829">
    <property type="term" value="C:cytosol"/>
    <property type="evidence" value="ECO:0007669"/>
    <property type="project" value="TreeGrafter"/>
</dbReference>
<dbReference type="RefSeq" id="WP_038265247.1">
    <property type="nucleotide sequence ID" value="NZ_FSRH01000002.1"/>
</dbReference>
<name>A0A069RDT5_PEPLI</name>
<keyword evidence="3" id="KW-1185">Reference proteome</keyword>
<dbReference type="Gene3D" id="2.40.50.180">
    <property type="entry name" value="CheA-289, Domain 4"/>
    <property type="match status" value="1"/>
</dbReference>
<evidence type="ECO:0000259" key="1">
    <source>
        <dbReference type="PROSITE" id="PS50851"/>
    </source>
</evidence>
<dbReference type="SUPFAM" id="SSF50341">
    <property type="entry name" value="CheW-like"/>
    <property type="match status" value="1"/>
</dbReference>
<dbReference type="OrthoDB" id="9794382at2"/>
<dbReference type="STRING" id="1121324.CLIT_11c02150"/>
<dbReference type="PANTHER" id="PTHR22617:SF23">
    <property type="entry name" value="CHEMOTAXIS PROTEIN CHEW"/>
    <property type="match status" value="1"/>
</dbReference>
<proteinExistence type="predicted"/>
<dbReference type="Pfam" id="PF01584">
    <property type="entry name" value="CheW"/>
    <property type="match status" value="1"/>
</dbReference>
<gene>
    <name evidence="2" type="primary">cheW</name>
    <name evidence="2" type="ORF">CLIT_11c02150</name>
</gene>